<dbReference type="PANTHER" id="PTHR43045:SF1">
    <property type="entry name" value="SHIKIMATE TRANSPORTER"/>
    <property type="match status" value="1"/>
</dbReference>
<evidence type="ECO:0000313" key="9">
    <source>
        <dbReference type="EMBL" id="RSL17219.1"/>
    </source>
</evidence>
<evidence type="ECO:0000259" key="8">
    <source>
        <dbReference type="PROSITE" id="PS50850"/>
    </source>
</evidence>
<dbReference type="AlphaFoldDB" id="A0A428MK75"/>
<feature type="transmembrane region" description="Helical" evidence="7">
    <location>
        <begin position="399"/>
        <end position="420"/>
    </location>
</feature>
<protein>
    <submittedName>
        <fullName evidence="9">Putative MFS family arabinose efflux permease</fullName>
    </submittedName>
</protein>
<feature type="transmembrane region" description="Helical" evidence="7">
    <location>
        <begin position="367"/>
        <end position="387"/>
    </location>
</feature>
<evidence type="ECO:0000256" key="6">
    <source>
        <dbReference type="ARBA" id="ARBA00023136"/>
    </source>
</evidence>
<organism evidence="9 10">
    <name type="scientific">Edaphobacter aggregans</name>
    <dbReference type="NCBI Taxonomy" id="570835"/>
    <lineage>
        <taxon>Bacteria</taxon>
        <taxon>Pseudomonadati</taxon>
        <taxon>Acidobacteriota</taxon>
        <taxon>Terriglobia</taxon>
        <taxon>Terriglobales</taxon>
        <taxon>Acidobacteriaceae</taxon>
        <taxon>Edaphobacter</taxon>
    </lineage>
</organism>
<keyword evidence="4 7" id="KW-0812">Transmembrane</keyword>
<evidence type="ECO:0000256" key="2">
    <source>
        <dbReference type="ARBA" id="ARBA00022448"/>
    </source>
</evidence>
<dbReference type="Gene3D" id="1.20.1250.20">
    <property type="entry name" value="MFS general substrate transporter like domains"/>
    <property type="match status" value="1"/>
</dbReference>
<dbReference type="Proteomes" id="UP000269669">
    <property type="component" value="Unassembled WGS sequence"/>
</dbReference>
<dbReference type="InterPro" id="IPR011701">
    <property type="entry name" value="MFS"/>
</dbReference>
<evidence type="ECO:0000256" key="7">
    <source>
        <dbReference type="SAM" id="Phobius"/>
    </source>
</evidence>
<dbReference type="InterPro" id="IPR036259">
    <property type="entry name" value="MFS_trans_sf"/>
</dbReference>
<dbReference type="SUPFAM" id="SSF103473">
    <property type="entry name" value="MFS general substrate transporter"/>
    <property type="match status" value="1"/>
</dbReference>
<keyword evidence="6 7" id="KW-0472">Membrane</keyword>
<evidence type="ECO:0000256" key="1">
    <source>
        <dbReference type="ARBA" id="ARBA00004651"/>
    </source>
</evidence>
<dbReference type="RefSeq" id="WP_185827146.1">
    <property type="nucleotide sequence ID" value="NZ_RSDW01000001.1"/>
</dbReference>
<keyword evidence="3" id="KW-1003">Cell membrane</keyword>
<feature type="transmembrane region" description="Helical" evidence="7">
    <location>
        <begin position="268"/>
        <end position="292"/>
    </location>
</feature>
<feature type="domain" description="Major facilitator superfamily (MFS) profile" evidence="8">
    <location>
        <begin position="17"/>
        <end position="425"/>
    </location>
</feature>
<sequence length="443" mass="47683">MTGEPRQPVDTRTLALVAFSATGGAFIEYYDFIIYGYAAASAFPAIFFPRLPPTQALLFSFLAFGAGFPARLLGAFLFGHFGDRIGRKFTFVVNLIIVGAATCLTGLLPGYAKLGIAAPILLVVLRILQGVGIGGEFGGASSLIGEFAAQRRRRAFWMSLATLGVPLGSIGAAVVLLIMSKTFATTGWRVAMLLSVVMVIPALLARYKLADSPLFEQLKQTGKLDALPSFGVLKHHTRPVILLALVYAFQNMGAYVAGTYLISFMRFAGISLATTATILLIGRFGSLLGILASGPTADFCKRRVTAYIGIGLTTLLSYPLTLAVLSKRITLVTLLEILVNFINLGILLGLAPILTNESFPTKFRYSGAGISFNFAGILGGMIAPSLLTGLIGKDVFHKWYYIPIVYGIYAVVAMIALRFIQETRDLKLEDLDRAEPALRTVRT</sequence>
<name>A0A428MK75_9BACT</name>
<dbReference type="InterPro" id="IPR020846">
    <property type="entry name" value="MFS_dom"/>
</dbReference>
<dbReference type="PANTHER" id="PTHR43045">
    <property type="entry name" value="SHIKIMATE TRANSPORTER"/>
    <property type="match status" value="1"/>
</dbReference>
<evidence type="ECO:0000313" key="10">
    <source>
        <dbReference type="Proteomes" id="UP000269669"/>
    </source>
</evidence>
<keyword evidence="10" id="KW-1185">Reference proteome</keyword>
<feature type="transmembrane region" description="Helical" evidence="7">
    <location>
        <begin position="155"/>
        <end position="180"/>
    </location>
</feature>
<evidence type="ECO:0000256" key="4">
    <source>
        <dbReference type="ARBA" id="ARBA00022692"/>
    </source>
</evidence>
<comment type="caution">
    <text evidence="9">The sequence shown here is derived from an EMBL/GenBank/DDBJ whole genome shotgun (WGS) entry which is preliminary data.</text>
</comment>
<dbReference type="Pfam" id="PF07690">
    <property type="entry name" value="MFS_1"/>
    <property type="match status" value="1"/>
</dbReference>
<feature type="transmembrane region" description="Helical" evidence="7">
    <location>
        <begin position="337"/>
        <end position="355"/>
    </location>
</feature>
<proteinExistence type="predicted"/>
<evidence type="ECO:0000256" key="5">
    <source>
        <dbReference type="ARBA" id="ARBA00022989"/>
    </source>
</evidence>
<dbReference type="GO" id="GO:0022857">
    <property type="term" value="F:transmembrane transporter activity"/>
    <property type="evidence" value="ECO:0007669"/>
    <property type="project" value="InterPro"/>
</dbReference>
<dbReference type="EMBL" id="RSDW01000001">
    <property type="protein sequence ID" value="RSL17219.1"/>
    <property type="molecule type" value="Genomic_DNA"/>
</dbReference>
<dbReference type="GO" id="GO:0005886">
    <property type="term" value="C:plasma membrane"/>
    <property type="evidence" value="ECO:0007669"/>
    <property type="project" value="UniProtKB-SubCell"/>
</dbReference>
<feature type="transmembrane region" description="Helical" evidence="7">
    <location>
        <begin position="240"/>
        <end position="262"/>
    </location>
</feature>
<accession>A0A428MK75</accession>
<feature type="transmembrane region" description="Helical" evidence="7">
    <location>
        <begin position="89"/>
        <end position="108"/>
    </location>
</feature>
<feature type="transmembrane region" description="Helical" evidence="7">
    <location>
        <begin position="114"/>
        <end position="134"/>
    </location>
</feature>
<keyword evidence="2" id="KW-0813">Transport</keyword>
<feature type="transmembrane region" description="Helical" evidence="7">
    <location>
        <begin position="304"/>
        <end position="325"/>
    </location>
</feature>
<reference evidence="9 10" key="1">
    <citation type="submission" date="2018-12" db="EMBL/GenBank/DDBJ databases">
        <title>Sequencing of bacterial isolates from soil warming experiment in Harvard Forest, Massachusetts, USA.</title>
        <authorList>
            <person name="Deangelis K."/>
        </authorList>
    </citation>
    <scope>NUCLEOTIDE SEQUENCE [LARGE SCALE GENOMIC DNA]</scope>
    <source>
        <strain evidence="9 10">EB153</strain>
    </source>
</reference>
<gene>
    <name evidence="9" type="ORF">EDE15_2749</name>
</gene>
<comment type="subcellular location">
    <subcellularLocation>
        <location evidence="1">Cell membrane</location>
        <topology evidence="1">Multi-pass membrane protein</topology>
    </subcellularLocation>
</comment>
<keyword evidence="5 7" id="KW-1133">Transmembrane helix</keyword>
<evidence type="ECO:0000256" key="3">
    <source>
        <dbReference type="ARBA" id="ARBA00022475"/>
    </source>
</evidence>
<feature type="transmembrane region" description="Helical" evidence="7">
    <location>
        <begin position="57"/>
        <end position="77"/>
    </location>
</feature>
<dbReference type="PROSITE" id="PS00217">
    <property type="entry name" value="SUGAR_TRANSPORT_2"/>
    <property type="match status" value="1"/>
</dbReference>
<dbReference type="PROSITE" id="PS50850">
    <property type="entry name" value="MFS"/>
    <property type="match status" value="1"/>
</dbReference>
<dbReference type="InterPro" id="IPR005829">
    <property type="entry name" value="Sugar_transporter_CS"/>
</dbReference>